<dbReference type="Gene3D" id="3.40.50.2000">
    <property type="entry name" value="Glycogen Phosphorylase B"/>
    <property type="match status" value="1"/>
</dbReference>
<evidence type="ECO:0000256" key="3">
    <source>
        <dbReference type="ARBA" id="ARBA00012645"/>
    </source>
</evidence>
<evidence type="ECO:0000256" key="12">
    <source>
        <dbReference type="RuleBase" id="RU367051"/>
    </source>
</evidence>
<evidence type="ECO:0000256" key="11">
    <source>
        <dbReference type="ARBA" id="ARBA00045065"/>
    </source>
</evidence>
<dbReference type="GO" id="GO:0005789">
    <property type="term" value="C:endoplasmic reticulum membrane"/>
    <property type="evidence" value="ECO:0007669"/>
    <property type="project" value="UniProtKB-SubCell"/>
</dbReference>
<protein>
    <recommendedName>
        <fullName evidence="4 12">GDP-Man:Man(3)GlcNAc(2)-PP-Dol alpha-1,2-mannosyltransferase</fullName>
        <ecNumber evidence="3 12">2.4.1.131</ecNumber>
    </recommendedName>
</protein>
<dbReference type="UniPathway" id="UPA00378"/>
<dbReference type="InterPro" id="IPR001296">
    <property type="entry name" value="Glyco_trans_1"/>
</dbReference>
<comment type="subcellular location">
    <subcellularLocation>
        <location evidence="1">Endoplasmic reticulum membrane</location>
        <topology evidence="1">Single-pass membrane protein</topology>
    </subcellularLocation>
</comment>
<dbReference type="EC" id="2.4.1.131" evidence="3 12"/>
<reference evidence="15 16" key="1">
    <citation type="submission" date="2016-05" db="EMBL/GenBank/DDBJ databases">
        <title>Comparative genomics of biotechnologically important yeasts.</title>
        <authorList>
            <consortium name="DOE Joint Genome Institute"/>
            <person name="Riley R."/>
            <person name="Haridas S."/>
            <person name="Wolfe K.H."/>
            <person name="Lopes M.R."/>
            <person name="Hittinger C.T."/>
            <person name="Goker M."/>
            <person name="Salamov A."/>
            <person name="Wisecaver J."/>
            <person name="Long T.M."/>
            <person name="Aerts A.L."/>
            <person name="Barry K."/>
            <person name="Choi C."/>
            <person name="Clum A."/>
            <person name="Coughlan A.Y."/>
            <person name="Deshpande S."/>
            <person name="Douglass A.P."/>
            <person name="Hanson S.J."/>
            <person name="Klenk H.-P."/>
            <person name="LaButti K."/>
            <person name="Lapidus A."/>
            <person name="Lindquist E."/>
            <person name="Lipzen A."/>
            <person name="Meier-kolthoff J.P."/>
            <person name="Ohm R.A."/>
            <person name="Otillar R.P."/>
            <person name="Pangilinan J."/>
            <person name="Peng Y."/>
            <person name="Rokas A."/>
            <person name="Rosa C.A."/>
            <person name="Scheuner C."/>
            <person name="Sibirny A.A."/>
            <person name="Slot J.C."/>
            <person name="Stielow J.B."/>
            <person name="Sun H."/>
            <person name="Kurtzman C.P."/>
            <person name="Blackwell M."/>
            <person name="Grigoriev I.V."/>
            <person name="Jeffries T.W."/>
        </authorList>
    </citation>
    <scope>NUCLEOTIDE SEQUENCE [LARGE SCALE GENOMIC DNA]</scope>
    <source>
        <strain evidence="15 16">NRRL YB-4993</strain>
    </source>
</reference>
<evidence type="ECO:0000256" key="7">
    <source>
        <dbReference type="ARBA" id="ARBA00022692"/>
    </source>
</evidence>
<dbReference type="GO" id="GO:0006488">
    <property type="term" value="P:dolichol-linked oligosaccharide biosynthetic process"/>
    <property type="evidence" value="ECO:0007669"/>
    <property type="project" value="EnsemblFungi"/>
</dbReference>
<keyword evidence="8 12" id="KW-0256">Endoplasmic reticulum</keyword>
<comment type="function">
    <text evidence="12">GDP-Man:Man(3)GlcNAc(2)-PP-Dol alpha-1,2-mannosyltransferase that operates in the biosynthetic pathway of dolichol-linked oligosaccharides, the glycan precursors employed in protein asparagine (N)-glycosylation. The assembly of dolichol-linked oligosaccharides begins on the cytosolic side of the endoplasmic reticulum membrane and finishes in its lumen. The sequential addition of sugars to dolichol pyrophosphate produces dolichol-linked oligosaccharides containing fourteen sugars, including two GlcNAcs, nine mannoses and three glucoses. Once assembled, the oligosaccharide is transferred from the lipid to nascent proteins by oligosaccharyltransferases. Catalyzes, on the cytoplasmic face of the endoplasmic reticulum, the addition of the fourth and fifth mannose residues to the dolichol-linked oligosaccharide chain, to produce Man(5)GlcNAc(2)-PP-dolichol core oligosaccharide.</text>
</comment>
<dbReference type="AlphaFoldDB" id="A0A1A0HD16"/>
<keyword evidence="16" id="KW-1185">Reference proteome</keyword>
<evidence type="ECO:0000256" key="2">
    <source>
        <dbReference type="ARBA" id="ARBA00004922"/>
    </source>
</evidence>
<keyword evidence="10 12" id="KW-0472">Membrane</keyword>
<dbReference type="PANTHER" id="PTHR45919">
    <property type="entry name" value="GDP-MAN:MAN(3)GLCNAC(2)-PP-DOL ALPHA-1,2-MANNOSYLTRANSFERASE"/>
    <property type="match status" value="1"/>
</dbReference>
<dbReference type="OrthoDB" id="2276068at2759"/>
<dbReference type="SUPFAM" id="SSF53756">
    <property type="entry name" value="UDP-Glycosyltransferase/glycogen phosphorylase"/>
    <property type="match status" value="1"/>
</dbReference>
<evidence type="ECO:0000313" key="16">
    <source>
        <dbReference type="Proteomes" id="UP000092555"/>
    </source>
</evidence>
<evidence type="ECO:0000313" key="15">
    <source>
        <dbReference type="EMBL" id="OBA21870.1"/>
    </source>
</evidence>
<keyword evidence="5 12" id="KW-0328">Glycosyltransferase</keyword>
<dbReference type="Pfam" id="PF00534">
    <property type="entry name" value="Glycos_transf_1"/>
    <property type="match status" value="1"/>
</dbReference>
<dbReference type="PANTHER" id="PTHR45919:SF1">
    <property type="entry name" value="GDP-MAN:MAN(3)GLCNAC(2)-PP-DOL ALPHA-1,2-MANNOSYLTRANSFERASE"/>
    <property type="match status" value="1"/>
</dbReference>
<dbReference type="InterPro" id="IPR031814">
    <property type="entry name" value="ALG11_N"/>
</dbReference>
<dbReference type="EMBL" id="LXTC01000002">
    <property type="protein sequence ID" value="OBA21870.1"/>
    <property type="molecule type" value="Genomic_DNA"/>
</dbReference>
<evidence type="ECO:0000256" key="9">
    <source>
        <dbReference type="ARBA" id="ARBA00022989"/>
    </source>
</evidence>
<gene>
    <name evidence="15" type="ORF">METBIDRAFT_40512</name>
</gene>
<feature type="domain" description="Glycosyl transferase family 1" evidence="13">
    <location>
        <begin position="350"/>
        <end position="503"/>
    </location>
</feature>
<comment type="catalytic activity">
    <reaction evidence="11 12">
        <text>an alpha-D-Man-(1-&gt;3)-[alpha-D-Man-(1-&gt;6)]-beta-D-Man-(1-&gt;4)-beta-D-GlcNAc-(1-&gt;4)-alpha-D-GlcNAc-diphospho-di-trans,poly-cis-dolichol + 2 GDP-alpha-D-mannose = an alpha-D-Man-(1-&gt;2)-alpha-D-Man-(1-&gt;2)-alpha-D-Man-(1-&gt;3)-[alpha-D-Man-(1-&gt;6)]-beta-D-Man-(1-&gt;4)-beta-D-GlcNAc-(1-&gt;4)-alpha-D-GlcNAc-diphospho-di-trans,poly-cis-dolichol + 2 GDP + 2 H(+)</text>
        <dbReference type="Rhea" id="RHEA:29523"/>
        <dbReference type="Rhea" id="RHEA-COMP:19515"/>
        <dbReference type="Rhea" id="RHEA-COMP:19516"/>
        <dbReference type="ChEBI" id="CHEBI:15378"/>
        <dbReference type="ChEBI" id="CHEBI:57527"/>
        <dbReference type="ChEBI" id="CHEBI:58189"/>
        <dbReference type="ChEBI" id="CHEBI:132511"/>
        <dbReference type="ChEBI" id="CHEBI:132515"/>
        <dbReference type="EC" id="2.4.1.131"/>
    </reaction>
    <physiologicalReaction direction="left-to-right" evidence="11 12">
        <dbReference type="Rhea" id="RHEA:29524"/>
    </physiologicalReaction>
</comment>
<accession>A0A1A0HD16</accession>
<evidence type="ECO:0000259" key="13">
    <source>
        <dbReference type="Pfam" id="PF00534"/>
    </source>
</evidence>
<evidence type="ECO:0000259" key="14">
    <source>
        <dbReference type="Pfam" id="PF15924"/>
    </source>
</evidence>
<dbReference type="STRING" id="869754.A0A1A0HD16"/>
<keyword evidence="7 12" id="KW-0812">Transmembrane</keyword>
<dbReference type="CDD" id="cd03806">
    <property type="entry name" value="GT4_ALG11-like"/>
    <property type="match status" value="1"/>
</dbReference>
<dbReference type="Pfam" id="PF15924">
    <property type="entry name" value="ALG11_N"/>
    <property type="match status" value="1"/>
</dbReference>
<keyword evidence="9 12" id="KW-1133">Transmembrane helix</keyword>
<sequence length="601" mass="68987">MFSVPLWVIPLILIAGLYQIAVLALPRFFLVPTHKWQDKILHVIRYPKPIYLNVGVKRSSYRRRLVTASAQPSFYTNFVNDKLKILPEDAKDEERFMAQMKVRDPNDNKRRLVYGFFHPYANNGGGGEKVLWQAVLATLMEDKRNIVAVYTTNNDTGPLRILRKAEEKFKISNLDSRRIVFIYLRKYAAWIDSSSWKHFTLAGQLLGCVVLGLEAMYELSPDVWIDTMGLPGSYWLVSWILKIPVVAYVHYPIIQPDMFNKLKFRTVGDLAAFNFTLGHAKQLVKFFYWSLLYSVYMYLGSCVDVTLANGTWTYDHISSIWALNKTKVVSIVYPPCSTEEMVRAETAGPSKRQNKLLYIAQFRPEKRHALVLENYLKFVEAFRSSKLPLSDLPTLVFLGSCRTETDSSTLDSLRHQAANLDLTDHIEFLVGCSFAEVKLTLSECTFGLNAMWNEHFGIGVVEYLSAGVVPLVHASAGPLLDIVRESEPSTTWKNEIGYFFKDESDPDFEGETQDGMLQFTIRGNKCSFPNLADLLKTLFIENPEECSQSLLQEKRDLGVKLLLERFSNHKFTETWTNYLRSISQLEAHYRKTRRDKVDAVY</sequence>
<dbReference type="InterPro" id="IPR038013">
    <property type="entry name" value="ALG11"/>
</dbReference>
<feature type="transmembrane region" description="Helical" evidence="12">
    <location>
        <begin position="233"/>
        <end position="254"/>
    </location>
</feature>
<proteinExistence type="inferred from homology"/>
<evidence type="ECO:0000256" key="1">
    <source>
        <dbReference type="ARBA" id="ARBA00004389"/>
    </source>
</evidence>
<feature type="domain" description="ALG11 mannosyltransferase N-terminal" evidence="14">
    <location>
        <begin position="112"/>
        <end position="321"/>
    </location>
</feature>
<feature type="transmembrane region" description="Helical" evidence="12">
    <location>
        <begin position="6"/>
        <end position="30"/>
    </location>
</feature>
<evidence type="ECO:0000256" key="5">
    <source>
        <dbReference type="ARBA" id="ARBA00022676"/>
    </source>
</evidence>
<comment type="similarity">
    <text evidence="12">Belongs to the glycosyltransferase group 1 family. Glycosyltransferase 4 subfamily.</text>
</comment>
<feature type="transmembrane region" description="Helical" evidence="12">
    <location>
        <begin position="195"/>
        <end position="213"/>
    </location>
</feature>
<dbReference type="GeneID" id="30030259"/>
<organism evidence="15 16">
    <name type="scientific">Metschnikowia bicuspidata var. bicuspidata NRRL YB-4993</name>
    <dbReference type="NCBI Taxonomy" id="869754"/>
    <lineage>
        <taxon>Eukaryota</taxon>
        <taxon>Fungi</taxon>
        <taxon>Dikarya</taxon>
        <taxon>Ascomycota</taxon>
        <taxon>Saccharomycotina</taxon>
        <taxon>Pichiomycetes</taxon>
        <taxon>Metschnikowiaceae</taxon>
        <taxon>Metschnikowia</taxon>
    </lineage>
</organism>
<dbReference type="GO" id="GO:0004377">
    <property type="term" value="F:GDP-Man:Man(3)GlcNAc(2)-PP-Dol alpha-1,2-mannosyltransferase activity"/>
    <property type="evidence" value="ECO:0007669"/>
    <property type="project" value="UniProtKB-UniRule"/>
</dbReference>
<evidence type="ECO:0000256" key="4">
    <source>
        <dbReference type="ARBA" id="ARBA00022018"/>
    </source>
</evidence>
<dbReference type="RefSeq" id="XP_018712366.1">
    <property type="nucleotide sequence ID" value="XM_018857283.1"/>
</dbReference>
<evidence type="ECO:0000256" key="8">
    <source>
        <dbReference type="ARBA" id="ARBA00022824"/>
    </source>
</evidence>
<comment type="pathway">
    <text evidence="2 12">Protein modification; protein glycosylation.</text>
</comment>
<name>A0A1A0HD16_9ASCO</name>
<keyword evidence="6 12" id="KW-0808">Transferase</keyword>
<dbReference type="Proteomes" id="UP000092555">
    <property type="component" value="Unassembled WGS sequence"/>
</dbReference>
<evidence type="ECO:0000256" key="6">
    <source>
        <dbReference type="ARBA" id="ARBA00022679"/>
    </source>
</evidence>
<evidence type="ECO:0000256" key="10">
    <source>
        <dbReference type="ARBA" id="ARBA00023136"/>
    </source>
</evidence>
<comment type="caution">
    <text evidence="15">The sequence shown here is derived from an EMBL/GenBank/DDBJ whole genome shotgun (WGS) entry which is preliminary data.</text>
</comment>